<sequence length="191" mass="22065">MTDSKRELIQKVVVQFKLEVTLFSSKMNDNTRWIGYNPIQVLEASTFFPLEENLTSLNVEDIDLEDEKKDFFNTFTRLKHVYFKKFHYCTSYAPQVKICHPASDGVSSLHHLLSTPLLRSAVWGISCATCMGNTLVLWGRFTAKDENRVLSIVIRNLAVKSELINSPIVTNTLIEIQIFKMDWKLRNDCEK</sequence>
<protein>
    <submittedName>
        <fullName evidence="1">Uncharacterized protein</fullName>
    </submittedName>
</protein>
<dbReference type="PANTHER" id="PTHR24372">
    <property type="entry name" value="GLYCOPROTEIN HORMONE RECEPTOR"/>
    <property type="match status" value="1"/>
</dbReference>
<keyword evidence="2" id="KW-1185">Reference proteome</keyword>
<gene>
    <name evidence="1" type="ORF">TSAR_004293</name>
</gene>
<dbReference type="PANTHER" id="PTHR24372:SF80">
    <property type="entry name" value="FI21465P1-RELATED"/>
    <property type="match status" value="1"/>
</dbReference>
<dbReference type="AlphaFoldDB" id="A0A232EI51"/>
<proteinExistence type="predicted"/>
<dbReference type="GO" id="GO:0008528">
    <property type="term" value="F:G protein-coupled peptide receptor activity"/>
    <property type="evidence" value="ECO:0007669"/>
    <property type="project" value="TreeGrafter"/>
</dbReference>
<comment type="caution">
    <text evidence="1">The sequence shown here is derived from an EMBL/GenBank/DDBJ whole genome shotgun (WGS) entry which is preliminary data.</text>
</comment>
<dbReference type="GO" id="GO:0009755">
    <property type="term" value="P:hormone-mediated signaling pathway"/>
    <property type="evidence" value="ECO:0007669"/>
    <property type="project" value="TreeGrafter"/>
</dbReference>
<accession>A0A232EI51</accession>
<organism evidence="1 2">
    <name type="scientific">Trichomalopsis sarcophagae</name>
    <dbReference type="NCBI Taxonomy" id="543379"/>
    <lineage>
        <taxon>Eukaryota</taxon>
        <taxon>Metazoa</taxon>
        <taxon>Ecdysozoa</taxon>
        <taxon>Arthropoda</taxon>
        <taxon>Hexapoda</taxon>
        <taxon>Insecta</taxon>
        <taxon>Pterygota</taxon>
        <taxon>Neoptera</taxon>
        <taxon>Endopterygota</taxon>
        <taxon>Hymenoptera</taxon>
        <taxon>Apocrita</taxon>
        <taxon>Proctotrupomorpha</taxon>
        <taxon>Chalcidoidea</taxon>
        <taxon>Pteromalidae</taxon>
        <taxon>Pteromalinae</taxon>
        <taxon>Trichomalopsis</taxon>
    </lineage>
</organism>
<reference evidence="1 2" key="1">
    <citation type="journal article" date="2017" name="Curr. Biol.">
        <title>The Evolution of Venom by Co-option of Single-Copy Genes.</title>
        <authorList>
            <person name="Martinson E.O."/>
            <person name="Mrinalini"/>
            <person name="Kelkar Y.D."/>
            <person name="Chang C.H."/>
            <person name="Werren J.H."/>
        </authorList>
    </citation>
    <scope>NUCLEOTIDE SEQUENCE [LARGE SCALE GENOMIC DNA]</scope>
    <source>
        <strain evidence="1 2">Alberta</strain>
        <tissue evidence="1">Whole body</tissue>
    </source>
</reference>
<evidence type="ECO:0000313" key="2">
    <source>
        <dbReference type="Proteomes" id="UP000215335"/>
    </source>
</evidence>
<evidence type="ECO:0000313" key="1">
    <source>
        <dbReference type="EMBL" id="OXU18050.1"/>
    </source>
</evidence>
<dbReference type="GO" id="GO:0005886">
    <property type="term" value="C:plasma membrane"/>
    <property type="evidence" value="ECO:0007669"/>
    <property type="project" value="TreeGrafter"/>
</dbReference>
<name>A0A232EI51_9HYME</name>
<dbReference type="STRING" id="543379.A0A232EI51"/>
<dbReference type="GO" id="GO:0007189">
    <property type="term" value="P:adenylate cyclase-activating G protein-coupled receptor signaling pathway"/>
    <property type="evidence" value="ECO:0007669"/>
    <property type="project" value="TreeGrafter"/>
</dbReference>
<dbReference type="Proteomes" id="UP000215335">
    <property type="component" value="Unassembled WGS sequence"/>
</dbReference>
<dbReference type="EMBL" id="NNAY01004324">
    <property type="protein sequence ID" value="OXU18050.1"/>
    <property type="molecule type" value="Genomic_DNA"/>
</dbReference>